<evidence type="ECO:0000256" key="6">
    <source>
        <dbReference type="ARBA" id="ARBA00023002"/>
    </source>
</evidence>
<dbReference type="Gene3D" id="3.40.30.10">
    <property type="entry name" value="Glutaredoxin"/>
    <property type="match status" value="1"/>
</dbReference>
<evidence type="ECO:0000256" key="13">
    <source>
        <dbReference type="PIRSR" id="PIRSR000239-1"/>
    </source>
</evidence>
<evidence type="ECO:0000256" key="3">
    <source>
        <dbReference type="ARBA" id="ARBA00013017"/>
    </source>
</evidence>
<comment type="similarity">
    <text evidence="10">Belongs to the peroxiredoxin family. BCP/PrxQ subfamily.</text>
</comment>
<dbReference type="GO" id="GO:0005737">
    <property type="term" value="C:cytoplasm"/>
    <property type="evidence" value="ECO:0007669"/>
    <property type="project" value="TreeGrafter"/>
</dbReference>
<dbReference type="PANTHER" id="PTHR42801:SF4">
    <property type="entry name" value="AHPC_TSA FAMILY PROTEIN"/>
    <property type="match status" value="1"/>
</dbReference>
<dbReference type="InterPro" id="IPR013766">
    <property type="entry name" value="Thioredoxin_domain"/>
</dbReference>
<dbReference type="EC" id="1.11.1.24" evidence="3"/>
<evidence type="ECO:0000256" key="12">
    <source>
        <dbReference type="ARBA" id="ARBA00049091"/>
    </source>
</evidence>
<organism evidence="16 17">
    <name type="scientific">Maritalea myrionectae</name>
    <dbReference type="NCBI Taxonomy" id="454601"/>
    <lineage>
        <taxon>Bacteria</taxon>
        <taxon>Pseudomonadati</taxon>
        <taxon>Pseudomonadota</taxon>
        <taxon>Alphaproteobacteria</taxon>
        <taxon>Hyphomicrobiales</taxon>
        <taxon>Devosiaceae</taxon>
        <taxon>Maritalea</taxon>
    </lineage>
</organism>
<dbReference type="EMBL" id="CP021330">
    <property type="protein sequence ID" value="AVX04521.1"/>
    <property type="molecule type" value="Genomic_DNA"/>
</dbReference>
<dbReference type="InterPro" id="IPR000866">
    <property type="entry name" value="AhpC/TSA"/>
</dbReference>
<feature type="region of interest" description="Disordered" evidence="14">
    <location>
        <begin position="1"/>
        <end position="21"/>
    </location>
</feature>
<comment type="catalytic activity">
    <reaction evidence="12">
        <text>a hydroperoxide + [thioredoxin]-dithiol = an alcohol + [thioredoxin]-disulfide + H2O</text>
        <dbReference type="Rhea" id="RHEA:62620"/>
        <dbReference type="Rhea" id="RHEA-COMP:10698"/>
        <dbReference type="Rhea" id="RHEA-COMP:10700"/>
        <dbReference type="ChEBI" id="CHEBI:15377"/>
        <dbReference type="ChEBI" id="CHEBI:29950"/>
        <dbReference type="ChEBI" id="CHEBI:30879"/>
        <dbReference type="ChEBI" id="CHEBI:35924"/>
        <dbReference type="ChEBI" id="CHEBI:50058"/>
        <dbReference type="EC" id="1.11.1.24"/>
    </reaction>
</comment>
<dbReference type="FunFam" id="3.40.30.10:FF:000007">
    <property type="entry name" value="Thioredoxin-dependent thiol peroxidase"/>
    <property type="match status" value="1"/>
</dbReference>
<dbReference type="PIRSF" id="PIRSF000239">
    <property type="entry name" value="AHPC"/>
    <property type="match status" value="1"/>
</dbReference>
<feature type="active site" description="Cysteine sulfenic acid (-SOH) intermediate; for peroxidase activity" evidence="13">
    <location>
        <position position="45"/>
    </location>
</feature>
<keyword evidence="5" id="KW-0049">Antioxidant</keyword>
<dbReference type="GO" id="GO:0045454">
    <property type="term" value="P:cell redox homeostasis"/>
    <property type="evidence" value="ECO:0007669"/>
    <property type="project" value="TreeGrafter"/>
</dbReference>
<feature type="domain" description="Thioredoxin" evidence="15">
    <location>
        <begin position="4"/>
        <end position="156"/>
    </location>
</feature>
<evidence type="ECO:0000313" key="16">
    <source>
        <dbReference type="EMBL" id="AVX04521.1"/>
    </source>
</evidence>
<evidence type="ECO:0000256" key="9">
    <source>
        <dbReference type="ARBA" id="ARBA00032824"/>
    </source>
</evidence>
<dbReference type="InterPro" id="IPR050924">
    <property type="entry name" value="Peroxiredoxin_BCP/PrxQ"/>
</dbReference>
<keyword evidence="7" id="KW-1015">Disulfide bond</keyword>
<dbReference type="GO" id="GO:0008379">
    <property type="term" value="F:thioredoxin peroxidase activity"/>
    <property type="evidence" value="ECO:0007669"/>
    <property type="project" value="TreeGrafter"/>
</dbReference>
<comment type="subunit">
    <text evidence="2">Monomer.</text>
</comment>
<evidence type="ECO:0000256" key="14">
    <source>
        <dbReference type="SAM" id="MobiDB-lite"/>
    </source>
</evidence>
<evidence type="ECO:0000256" key="10">
    <source>
        <dbReference type="ARBA" id="ARBA00038489"/>
    </source>
</evidence>
<keyword evidence="8" id="KW-0676">Redox-active center</keyword>
<name>A0A2R4MEP7_9HYPH</name>
<dbReference type="PROSITE" id="PS51352">
    <property type="entry name" value="THIOREDOXIN_2"/>
    <property type="match status" value="1"/>
</dbReference>
<evidence type="ECO:0000313" key="17">
    <source>
        <dbReference type="Proteomes" id="UP000258927"/>
    </source>
</evidence>
<evidence type="ECO:0000256" key="5">
    <source>
        <dbReference type="ARBA" id="ARBA00022862"/>
    </source>
</evidence>
<evidence type="ECO:0000256" key="7">
    <source>
        <dbReference type="ARBA" id="ARBA00023157"/>
    </source>
</evidence>
<keyword evidence="6" id="KW-0560">Oxidoreductase</keyword>
<dbReference type="STRING" id="1122213.GCA_000423365_02296"/>
<accession>A0A2R4MEP7</accession>
<gene>
    <name evidence="16" type="ORF">MXMO3_01997</name>
</gene>
<sequence length="158" mass="17840">MAELQIGDVAPHFTNPTESQDFTLSEHKGKNIVLFFYPKDDTPGCTVENIDFTALLPEFEAHNTILVGCSADPVAKHAKFREKHDLKIILLSDEDHKTMEAYGAWGEKKMYGKTFMGIKRTTFLIDENGKIAHIWRNVRAKGHAQKVLDKLIELENGA</sequence>
<dbReference type="Proteomes" id="UP000258927">
    <property type="component" value="Chromosome"/>
</dbReference>
<evidence type="ECO:0000256" key="4">
    <source>
        <dbReference type="ARBA" id="ARBA00022559"/>
    </source>
</evidence>
<protein>
    <recommendedName>
        <fullName evidence="3">thioredoxin-dependent peroxiredoxin</fullName>
        <ecNumber evidence="3">1.11.1.24</ecNumber>
    </recommendedName>
    <alternativeName>
        <fullName evidence="9">Thioredoxin peroxidase</fullName>
    </alternativeName>
    <alternativeName>
        <fullName evidence="11">Thioredoxin-dependent peroxiredoxin Bcp</fullName>
    </alternativeName>
</protein>
<proteinExistence type="inferred from homology"/>
<evidence type="ECO:0000259" key="15">
    <source>
        <dbReference type="PROSITE" id="PS51352"/>
    </source>
</evidence>
<dbReference type="NCBIfam" id="NF006960">
    <property type="entry name" value="PRK09437.1"/>
    <property type="match status" value="1"/>
</dbReference>
<keyword evidence="4" id="KW-0575">Peroxidase</keyword>
<dbReference type="GO" id="GO:0034599">
    <property type="term" value="P:cellular response to oxidative stress"/>
    <property type="evidence" value="ECO:0007669"/>
    <property type="project" value="TreeGrafter"/>
</dbReference>
<evidence type="ECO:0000256" key="11">
    <source>
        <dbReference type="ARBA" id="ARBA00042639"/>
    </source>
</evidence>
<reference evidence="16 17" key="1">
    <citation type="submission" date="2017-05" db="EMBL/GenBank/DDBJ databases">
        <title>Genome Analysis of Maritalea myrionectae HL2708#5.</title>
        <authorList>
            <consortium name="Cotde Inc.-PKNU"/>
            <person name="Jang D."/>
            <person name="Oh H.-M."/>
        </authorList>
    </citation>
    <scope>NUCLEOTIDE SEQUENCE [LARGE SCALE GENOMIC DNA]</scope>
    <source>
        <strain evidence="16 17">HL2708#5</strain>
    </source>
</reference>
<dbReference type="InterPro" id="IPR024706">
    <property type="entry name" value="Peroxiredoxin_AhpC-typ"/>
</dbReference>
<dbReference type="CDD" id="cd03017">
    <property type="entry name" value="PRX_BCP"/>
    <property type="match status" value="1"/>
</dbReference>
<evidence type="ECO:0000256" key="1">
    <source>
        <dbReference type="ARBA" id="ARBA00003330"/>
    </source>
</evidence>
<dbReference type="SUPFAM" id="SSF52833">
    <property type="entry name" value="Thioredoxin-like"/>
    <property type="match status" value="1"/>
</dbReference>
<dbReference type="Pfam" id="PF00578">
    <property type="entry name" value="AhpC-TSA"/>
    <property type="match status" value="1"/>
</dbReference>
<dbReference type="AlphaFoldDB" id="A0A2R4MEP7"/>
<comment type="function">
    <text evidence="1">Thiol-specific peroxidase that catalyzes the reduction of hydrogen peroxide and organic hydroperoxides to water and alcohols, respectively. Plays a role in cell protection against oxidative stress by detoxifying peroxides and as sensor of hydrogen peroxide-mediated signaling events.</text>
</comment>
<evidence type="ECO:0000256" key="2">
    <source>
        <dbReference type="ARBA" id="ARBA00011245"/>
    </source>
</evidence>
<evidence type="ECO:0000256" key="8">
    <source>
        <dbReference type="ARBA" id="ARBA00023284"/>
    </source>
</evidence>
<dbReference type="PANTHER" id="PTHR42801">
    <property type="entry name" value="THIOREDOXIN-DEPENDENT PEROXIDE REDUCTASE"/>
    <property type="match status" value="1"/>
</dbReference>
<dbReference type="RefSeq" id="WP_027835221.1">
    <property type="nucleotide sequence ID" value="NZ_CP021330.1"/>
</dbReference>
<dbReference type="KEGG" id="mmyr:MXMO3_01997"/>
<keyword evidence="17" id="KW-1185">Reference proteome</keyword>
<dbReference type="InterPro" id="IPR036249">
    <property type="entry name" value="Thioredoxin-like_sf"/>
</dbReference>